<evidence type="ECO:0000256" key="1">
    <source>
        <dbReference type="SAM" id="MobiDB-lite"/>
    </source>
</evidence>
<dbReference type="PANTHER" id="PTHR39606:SF1">
    <property type="entry name" value="CELL SURFACE PROTEIN"/>
    <property type="match status" value="1"/>
</dbReference>
<feature type="compositionally biased region" description="Basic and acidic residues" evidence="1">
    <location>
        <begin position="289"/>
        <end position="303"/>
    </location>
</feature>
<feature type="compositionally biased region" description="Basic and acidic residues" evidence="1">
    <location>
        <begin position="347"/>
        <end position="357"/>
    </location>
</feature>
<evidence type="ECO:0000313" key="2">
    <source>
        <dbReference type="EMBL" id="CAG8950014.1"/>
    </source>
</evidence>
<feature type="compositionally biased region" description="Low complexity" evidence="1">
    <location>
        <begin position="190"/>
        <end position="239"/>
    </location>
</feature>
<dbReference type="EMBL" id="CAJVRL010000025">
    <property type="protein sequence ID" value="CAG8950014.1"/>
    <property type="molecule type" value="Genomic_DNA"/>
</dbReference>
<comment type="caution">
    <text evidence="2">The sequence shown here is derived from an EMBL/GenBank/DDBJ whole genome shotgun (WGS) entry which is preliminary data.</text>
</comment>
<reference evidence="2" key="1">
    <citation type="submission" date="2021-07" db="EMBL/GenBank/DDBJ databases">
        <authorList>
            <person name="Durling M."/>
        </authorList>
    </citation>
    <scope>NUCLEOTIDE SEQUENCE</scope>
</reference>
<feature type="region of interest" description="Disordered" evidence="1">
    <location>
        <begin position="1"/>
        <end position="371"/>
    </location>
</feature>
<sequence length="371" mass="37193">MSGVINKAKEVIPGAHPTHTTGTHTTGTHTGTTEGLAGHHNSRAANAADPRIDSDLDGSRNLGAAHNTTHTGGGLTGTSHTGGGLTGHNTTGGGLTGTSHNTHTTGSGLTGTSHHTTTGGSGLTGHSTANPNTTGLTGAGHSTNTTAGPHKSDLLNKADPRIDSDLSKTGGHAHTIGAQDKHNNAGGTFGTHNTPSTHTGTTHNTHTTGSGLTGTTHNTTGTHNTHTTGGLTGSTGHSTNAGPHSSNLANKADPKVDSDLDGRATHGGVAGTIASHGMPGPAPNTAGPHKSDLLNKLDPRVDSNLDGSKTVGGNKTYAETYPHKDPHDASQVPPSVFAAHHGSPEILHGDHAHDRAGRHGSLSHQEQHRGI</sequence>
<feature type="compositionally biased region" description="Low complexity" evidence="1">
    <location>
        <begin position="97"/>
        <end position="128"/>
    </location>
</feature>
<feature type="compositionally biased region" description="Basic and acidic residues" evidence="1">
    <location>
        <begin position="150"/>
        <end position="166"/>
    </location>
</feature>
<feature type="compositionally biased region" description="Polar residues" evidence="1">
    <location>
        <begin position="240"/>
        <end position="249"/>
    </location>
</feature>
<accession>A0A9N9PF73</accession>
<dbReference type="AlphaFoldDB" id="A0A9N9PF73"/>
<proteinExistence type="predicted"/>
<protein>
    <recommendedName>
        <fullName evidence="4">Cell surface protein</fullName>
    </recommendedName>
</protein>
<name>A0A9N9PF73_9HELO</name>
<keyword evidence="3" id="KW-1185">Reference proteome</keyword>
<feature type="compositionally biased region" description="Basic and acidic residues" evidence="1">
    <location>
        <begin position="252"/>
        <end position="264"/>
    </location>
</feature>
<gene>
    <name evidence="2" type="ORF">HYFRA_00004348</name>
</gene>
<evidence type="ECO:0008006" key="4">
    <source>
        <dbReference type="Google" id="ProtNLM"/>
    </source>
</evidence>
<feature type="compositionally biased region" description="Low complexity" evidence="1">
    <location>
        <begin position="14"/>
        <end position="39"/>
    </location>
</feature>
<dbReference type="PANTHER" id="PTHR39606">
    <property type="entry name" value="SURFACE PROTEIN, PUTATIVE-RELATED"/>
    <property type="match status" value="1"/>
</dbReference>
<feature type="compositionally biased region" description="Gly residues" evidence="1">
    <location>
        <begin position="71"/>
        <end position="96"/>
    </location>
</feature>
<dbReference type="Proteomes" id="UP000696280">
    <property type="component" value="Unassembled WGS sequence"/>
</dbReference>
<organism evidence="2 3">
    <name type="scientific">Hymenoscyphus fraxineus</name>
    <dbReference type="NCBI Taxonomy" id="746836"/>
    <lineage>
        <taxon>Eukaryota</taxon>
        <taxon>Fungi</taxon>
        <taxon>Dikarya</taxon>
        <taxon>Ascomycota</taxon>
        <taxon>Pezizomycotina</taxon>
        <taxon>Leotiomycetes</taxon>
        <taxon>Helotiales</taxon>
        <taxon>Helotiaceae</taxon>
        <taxon>Hymenoscyphus</taxon>
    </lineage>
</organism>
<evidence type="ECO:0000313" key="3">
    <source>
        <dbReference type="Proteomes" id="UP000696280"/>
    </source>
</evidence>
<dbReference type="OrthoDB" id="2590867at2759"/>
<feature type="compositionally biased region" description="Polar residues" evidence="1">
    <location>
        <begin position="129"/>
        <end position="147"/>
    </location>
</feature>